<sequence length="35" mass="4133">MNFYRKIRIRSASGSYLDCGQSRSGLHQERIQMRS</sequence>
<dbReference type="Proteomes" id="UP000006052">
    <property type="component" value="Chromosome"/>
</dbReference>
<gene>
    <name evidence="1" type="ordered locus">Alfi_0050</name>
</gene>
<evidence type="ECO:0000313" key="2">
    <source>
        <dbReference type="Proteomes" id="UP000006052"/>
    </source>
</evidence>
<protein>
    <submittedName>
        <fullName evidence="1">Uncharacterized protein</fullName>
    </submittedName>
</protein>
<name>I3YHJ9_ALIFI</name>
<proteinExistence type="predicted"/>
<dbReference type="KEGG" id="afd:Alfi_0050"/>
<organism evidence="1 2">
    <name type="scientific">Alistipes finegoldii (strain DSM 17242 / JCM 16770 / CCUG 46020 / CIP 107999 / KCTC 15236 / AHN 2437)</name>
    <dbReference type="NCBI Taxonomy" id="679935"/>
    <lineage>
        <taxon>Bacteria</taxon>
        <taxon>Pseudomonadati</taxon>
        <taxon>Bacteroidota</taxon>
        <taxon>Bacteroidia</taxon>
        <taxon>Bacteroidales</taxon>
        <taxon>Rikenellaceae</taxon>
        <taxon>Alistipes</taxon>
    </lineage>
</organism>
<evidence type="ECO:0000313" key="1">
    <source>
        <dbReference type="EMBL" id="AFL76467.1"/>
    </source>
</evidence>
<dbReference type="HOGENOM" id="CLU_3362820_0_0_10"/>
<reference evidence="2" key="1">
    <citation type="journal article" date="2013" name="Stand. Genomic Sci.">
        <title>Complete genome sequence of the bile-resistant pigment-producing anaerobe Alistipes finegoldii type strain (AHN2437(T)).</title>
        <authorList>
            <person name="Mavromatis K."/>
            <person name="Stackebrandt E."/>
            <person name="Munk C."/>
            <person name="Lapidus A."/>
            <person name="Nolan M."/>
            <person name="Lucas S."/>
            <person name="Hammon N."/>
            <person name="Deshpande S."/>
            <person name="Cheng J.F."/>
            <person name="Tapia R."/>
            <person name="Goodwin L.A."/>
            <person name="Pitluck S."/>
            <person name="Liolios K."/>
            <person name="Pagani I."/>
            <person name="Ivanova N."/>
            <person name="Mikhailova N."/>
            <person name="Huntemann M."/>
            <person name="Pati A."/>
            <person name="Chen A."/>
            <person name="Palaniappan K."/>
            <person name="Land M."/>
            <person name="Hauser L."/>
            <person name="Rohde M."/>
            <person name="Gronow S."/>
            <person name="Goker M."/>
            <person name="Detter J.C."/>
            <person name="Bristow J."/>
            <person name="Eisen J.A."/>
            <person name="Markowitz V."/>
            <person name="Hugenholtz P."/>
            <person name="Kyrpides N.C."/>
            <person name="Klenk H.P."/>
            <person name="Woyke T."/>
        </authorList>
    </citation>
    <scope>NUCLEOTIDE SEQUENCE</scope>
    <source>
        <strain evidence="2">DSM 17242 / JCM 16770 / AHN 2437 / CCUG 46020 / CIP 107999</strain>
    </source>
</reference>
<accession>I3YHJ9</accession>
<dbReference type="EMBL" id="CP003274">
    <property type="protein sequence ID" value="AFL76467.1"/>
    <property type="molecule type" value="Genomic_DNA"/>
</dbReference>
<dbReference type="AlphaFoldDB" id="I3YHJ9"/>